<organism evidence="10 11">
    <name type="scientific">Roseburia porci</name>
    <dbReference type="NCBI Taxonomy" id="2605790"/>
    <lineage>
        <taxon>Bacteria</taxon>
        <taxon>Bacillati</taxon>
        <taxon>Bacillota</taxon>
        <taxon>Clostridia</taxon>
        <taxon>Lachnospirales</taxon>
        <taxon>Lachnospiraceae</taxon>
        <taxon>Roseburia</taxon>
    </lineage>
</organism>
<dbReference type="SUPFAM" id="SSF161098">
    <property type="entry name" value="MetI-like"/>
    <property type="match status" value="1"/>
</dbReference>
<accession>A0A6L5YTW7</accession>
<feature type="transmembrane region" description="Helical" evidence="8">
    <location>
        <begin position="83"/>
        <end position="106"/>
    </location>
</feature>
<dbReference type="InterPro" id="IPR000515">
    <property type="entry name" value="MetI-like"/>
</dbReference>
<dbReference type="Proteomes" id="UP000474024">
    <property type="component" value="Unassembled WGS sequence"/>
</dbReference>
<proteinExistence type="inferred from homology"/>
<comment type="subcellular location">
    <subcellularLocation>
        <location evidence="1 8">Cell membrane</location>
        <topology evidence="1 8">Multi-pass membrane protein</topology>
    </subcellularLocation>
</comment>
<gene>
    <name evidence="10" type="ORF">FYJ75_13520</name>
</gene>
<evidence type="ECO:0000313" key="10">
    <source>
        <dbReference type="EMBL" id="MST75993.1"/>
    </source>
</evidence>
<comment type="caution">
    <text evidence="10">The sequence shown here is derived from an EMBL/GenBank/DDBJ whole genome shotgun (WGS) entry which is preliminary data.</text>
</comment>
<dbReference type="EMBL" id="VUNI01000034">
    <property type="protein sequence ID" value="MST75993.1"/>
    <property type="molecule type" value="Genomic_DNA"/>
</dbReference>
<feature type="transmembrane region" description="Helical" evidence="8">
    <location>
        <begin position="18"/>
        <end position="41"/>
    </location>
</feature>
<dbReference type="PROSITE" id="PS50928">
    <property type="entry name" value="ABC_TM1"/>
    <property type="match status" value="1"/>
</dbReference>
<evidence type="ECO:0000259" key="9">
    <source>
        <dbReference type="PROSITE" id="PS50928"/>
    </source>
</evidence>
<name>A0A6L5YTW7_9FIRM</name>
<dbReference type="Pfam" id="PF00528">
    <property type="entry name" value="BPD_transp_1"/>
    <property type="match status" value="1"/>
</dbReference>
<keyword evidence="6 8" id="KW-1133">Transmembrane helix</keyword>
<keyword evidence="7 8" id="KW-0472">Membrane</keyword>
<dbReference type="Gene3D" id="1.10.3720.10">
    <property type="entry name" value="MetI-like"/>
    <property type="match status" value="1"/>
</dbReference>
<evidence type="ECO:0000256" key="5">
    <source>
        <dbReference type="ARBA" id="ARBA00022692"/>
    </source>
</evidence>
<dbReference type="CDD" id="cd06261">
    <property type="entry name" value="TM_PBP2"/>
    <property type="match status" value="1"/>
</dbReference>
<dbReference type="PANTHER" id="PTHR30450">
    <property type="entry name" value="ABC TRANSPORTER PERMEASE"/>
    <property type="match status" value="1"/>
</dbReference>
<feature type="transmembrane region" description="Helical" evidence="8">
    <location>
        <begin position="147"/>
        <end position="173"/>
    </location>
</feature>
<dbReference type="PANTHER" id="PTHR30450:SF1">
    <property type="entry name" value="D-METHIONINE TRANSPORT SYSTEM PERMEASE PROTEIN METI-RELATED"/>
    <property type="match status" value="1"/>
</dbReference>
<comment type="similarity">
    <text evidence="2">Belongs to the binding-protein-dependent transport system permease family. CysTW subfamily.</text>
</comment>
<evidence type="ECO:0000256" key="8">
    <source>
        <dbReference type="RuleBase" id="RU363032"/>
    </source>
</evidence>
<evidence type="ECO:0000256" key="4">
    <source>
        <dbReference type="ARBA" id="ARBA00022475"/>
    </source>
</evidence>
<protein>
    <submittedName>
        <fullName evidence="10">ABC transporter permease</fullName>
    </submittedName>
</protein>
<dbReference type="RefSeq" id="WP_154430961.1">
    <property type="nucleotide sequence ID" value="NZ_VUNI01000034.1"/>
</dbReference>
<dbReference type="AlphaFoldDB" id="A0A6L5YTW7"/>
<dbReference type="InterPro" id="IPR051322">
    <property type="entry name" value="AA_ABC_Transporter_Permease"/>
</dbReference>
<dbReference type="InterPro" id="IPR035906">
    <property type="entry name" value="MetI-like_sf"/>
</dbReference>
<sequence>MQIDQLFQLMKDGTLETLYMVIVSTIIAYVIGIPTGVILFITDKNGISENSIVNKIVGVIVNLLRSVPFIILLVAILPFTRALVGTTIGSTATIVPLVVAAAPFVARMVESSLKEVDAGIIEAAQAMGSSNWQIITKVLLPEAKPSLIVGSTIAVTTILGYSAMAGFVGGGGLGAIAINYGYYRYQTNVMLVTVVLLVIVVQIFQEAGMKIAGKSDKRTR</sequence>
<feature type="transmembrane region" description="Helical" evidence="8">
    <location>
        <begin position="53"/>
        <end position="77"/>
    </location>
</feature>
<keyword evidence="4" id="KW-1003">Cell membrane</keyword>
<dbReference type="GO" id="GO:0005886">
    <property type="term" value="C:plasma membrane"/>
    <property type="evidence" value="ECO:0007669"/>
    <property type="project" value="UniProtKB-SubCell"/>
</dbReference>
<evidence type="ECO:0000313" key="11">
    <source>
        <dbReference type="Proteomes" id="UP000474024"/>
    </source>
</evidence>
<evidence type="ECO:0000256" key="6">
    <source>
        <dbReference type="ARBA" id="ARBA00022989"/>
    </source>
</evidence>
<dbReference type="GO" id="GO:0048473">
    <property type="term" value="P:D-methionine transmembrane transport"/>
    <property type="evidence" value="ECO:0007669"/>
    <property type="project" value="TreeGrafter"/>
</dbReference>
<keyword evidence="5 8" id="KW-0812">Transmembrane</keyword>
<keyword evidence="3 8" id="KW-0813">Transport</keyword>
<evidence type="ECO:0000256" key="3">
    <source>
        <dbReference type="ARBA" id="ARBA00022448"/>
    </source>
</evidence>
<evidence type="ECO:0000256" key="2">
    <source>
        <dbReference type="ARBA" id="ARBA00007069"/>
    </source>
</evidence>
<feature type="domain" description="ABC transmembrane type-1" evidence="9">
    <location>
        <begin position="14"/>
        <end position="205"/>
    </location>
</feature>
<dbReference type="NCBIfam" id="NF008049">
    <property type="entry name" value="PRK10782.1"/>
    <property type="match status" value="1"/>
</dbReference>
<feature type="transmembrane region" description="Helical" evidence="8">
    <location>
        <begin position="185"/>
        <end position="204"/>
    </location>
</feature>
<evidence type="ECO:0000256" key="1">
    <source>
        <dbReference type="ARBA" id="ARBA00004651"/>
    </source>
</evidence>
<evidence type="ECO:0000256" key="7">
    <source>
        <dbReference type="ARBA" id="ARBA00023136"/>
    </source>
</evidence>
<dbReference type="FunFam" id="1.10.3720.10:FF:000002">
    <property type="entry name" value="D-methionine ABC transporter permease MetI"/>
    <property type="match status" value="1"/>
</dbReference>
<keyword evidence="11" id="KW-1185">Reference proteome</keyword>
<reference evidence="10 11" key="1">
    <citation type="submission" date="2019-08" db="EMBL/GenBank/DDBJ databases">
        <title>In-depth cultivation of the pig gut microbiome towards novel bacterial diversity and tailored functional studies.</title>
        <authorList>
            <person name="Wylensek D."/>
            <person name="Hitch T.C.A."/>
            <person name="Clavel T."/>
        </authorList>
    </citation>
    <scope>NUCLEOTIDE SEQUENCE [LARGE SCALE GENOMIC DNA]</scope>
    <source>
        <strain evidence="10 11">MUC/MUC-530-WT-4D</strain>
    </source>
</reference>